<sequence>MSDAHVVHFACHGSADLAIPSQSGLVLLEDDEESAEGGGGTEKLTISRISNANIRQGFVAYLSACSTAEINTEMLVDEVLHVAAGFQAAGFRHVLASLWPVRDDVSVAAARAFYSYLVTHLAEDADQDDVVARAAHYATAELRNTRKFKKQPLHWVNFVHFGV</sequence>
<dbReference type="EMBL" id="JAGIXG020000098">
    <property type="protein sequence ID" value="KAI6777825.1"/>
    <property type="molecule type" value="Genomic_DNA"/>
</dbReference>
<dbReference type="Pfam" id="PF12770">
    <property type="entry name" value="CHAT"/>
    <property type="match status" value="1"/>
</dbReference>
<dbReference type="Proteomes" id="UP001055219">
    <property type="component" value="Unassembled WGS sequence"/>
</dbReference>
<organism evidence="2 3">
    <name type="scientific">Emericellopsis cladophorae</name>
    <dbReference type="NCBI Taxonomy" id="2686198"/>
    <lineage>
        <taxon>Eukaryota</taxon>
        <taxon>Fungi</taxon>
        <taxon>Dikarya</taxon>
        <taxon>Ascomycota</taxon>
        <taxon>Pezizomycotina</taxon>
        <taxon>Sordariomycetes</taxon>
        <taxon>Hypocreomycetidae</taxon>
        <taxon>Hypocreales</taxon>
        <taxon>Bionectriaceae</taxon>
        <taxon>Emericellopsis</taxon>
    </lineage>
</organism>
<dbReference type="RefSeq" id="XP_051358681.1">
    <property type="nucleotide sequence ID" value="XM_051510408.1"/>
</dbReference>
<protein>
    <submittedName>
        <fullName evidence="2">TPR-like protein</fullName>
    </submittedName>
</protein>
<gene>
    <name evidence="2" type="ORF">J7T54_002687</name>
</gene>
<evidence type="ECO:0000313" key="3">
    <source>
        <dbReference type="Proteomes" id="UP001055219"/>
    </source>
</evidence>
<reference evidence="2" key="2">
    <citation type="submission" date="2022-07" db="EMBL/GenBank/DDBJ databases">
        <authorList>
            <person name="Goncalves M.F.M."/>
            <person name="Hilario S."/>
            <person name="Van De Peer Y."/>
            <person name="Esteves A.C."/>
            <person name="Alves A."/>
        </authorList>
    </citation>
    <scope>NUCLEOTIDE SEQUENCE</scope>
    <source>
        <strain evidence="2">MUM 19.33</strain>
    </source>
</reference>
<evidence type="ECO:0000259" key="1">
    <source>
        <dbReference type="Pfam" id="PF12770"/>
    </source>
</evidence>
<dbReference type="InterPro" id="IPR024983">
    <property type="entry name" value="CHAT_dom"/>
</dbReference>
<keyword evidence="3" id="KW-1185">Reference proteome</keyword>
<dbReference type="GeneID" id="75829196"/>
<dbReference type="OrthoDB" id="9991317at2759"/>
<dbReference type="AlphaFoldDB" id="A0A9P9XUM9"/>
<feature type="domain" description="CHAT" evidence="1">
    <location>
        <begin position="3"/>
        <end position="162"/>
    </location>
</feature>
<name>A0A9P9XUM9_9HYPO</name>
<reference evidence="2" key="1">
    <citation type="journal article" date="2021" name="J Fungi (Basel)">
        <title>Genomic and Metabolomic Analyses of the Marine Fungus Emericellopsis cladophorae: Insights into Saltwater Adaptability Mechanisms and Its Biosynthetic Potential.</title>
        <authorList>
            <person name="Goncalves M.F.M."/>
            <person name="Hilario S."/>
            <person name="Van de Peer Y."/>
            <person name="Esteves A.C."/>
            <person name="Alves A."/>
        </authorList>
    </citation>
    <scope>NUCLEOTIDE SEQUENCE</scope>
    <source>
        <strain evidence="2">MUM 19.33</strain>
    </source>
</reference>
<proteinExistence type="predicted"/>
<comment type="caution">
    <text evidence="2">The sequence shown here is derived from an EMBL/GenBank/DDBJ whole genome shotgun (WGS) entry which is preliminary data.</text>
</comment>
<accession>A0A9P9XUM9</accession>
<evidence type="ECO:0000313" key="2">
    <source>
        <dbReference type="EMBL" id="KAI6777825.1"/>
    </source>
</evidence>